<dbReference type="Proteomes" id="UP000285305">
    <property type="component" value="Unassembled WGS sequence"/>
</dbReference>
<keyword evidence="4 7" id="KW-0812">Transmembrane</keyword>
<dbReference type="PANTHER" id="PTHR30443">
    <property type="entry name" value="INNER MEMBRANE PROTEIN"/>
    <property type="match status" value="1"/>
</dbReference>
<evidence type="ECO:0000256" key="7">
    <source>
        <dbReference type="SAM" id="Phobius"/>
    </source>
</evidence>
<dbReference type="InterPro" id="IPR000917">
    <property type="entry name" value="Sulfatase_N"/>
</dbReference>
<dbReference type="InterPro" id="IPR058130">
    <property type="entry name" value="PEA_transf_C"/>
</dbReference>
<dbReference type="Gene3D" id="3.40.720.10">
    <property type="entry name" value="Alkaline Phosphatase, subunit A"/>
    <property type="match status" value="1"/>
</dbReference>
<evidence type="ECO:0000256" key="4">
    <source>
        <dbReference type="ARBA" id="ARBA00022692"/>
    </source>
</evidence>
<evidence type="ECO:0000256" key="2">
    <source>
        <dbReference type="ARBA" id="ARBA00022475"/>
    </source>
</evidence>
<evidence type="ECO:0000256" key="1">
    <source>
        <dbReference type="ARBA" id="ARBA00004651"/>
    </source>
</evidence>
<name>A0A413ZR12_BACSE</name>
<dbReference type="GO" id="GO:0009244">
    <property type="term" value="P:lipopolysaccharide core region biosynthetic process"/>
    <property type="evidence" value="ECO:0007669"/>
    <property type="project" value="TreeGrafter"/>
</dbReference>
<comment type="caution">
    <text evidence="9">The sequence shown here is derived from an EMBL/GenBank/DDBJ whole genome shotgun (WGS) entry which is preliminary data.</text>
</comment>
<evidence type="ECO:0000313" key="10">
    <source>
        <dbReference type="Proteomes" id="UP000285305"/>
    </source>
</evidence>
<evidence type="ECO:0000313" key="9">
    <source>
        <dbReference type="EMBL" id="RHC29200.1"/>
    </source>
</evidence>
<dbReference type="InterPro" id="IPR017850">
    <property type="entry name" value="Alkaline_phosphatase_core_sf"/>
</dbReference>
<sequence length="546" mass="63499">MVKRILEACKERSIITLNEHLWIFLLMFFVSATEILLSGKISLLTIVTSISCGLFESVSLFIPCLLLSKRLNIIYTSLLLIIYELSLIIALISYGFYGKVMVSEVCVLFLETNLNEAVEFLTGYLRHVNVLHIILGSVSLVFIVHAATFVVGLYIRSKIGILLKWIACTYLFLLLLVPYHPELYVNIVPLQIKAVLNTRINLSEYIKDAHLERKRDSRPDNIILIIGESHNKNHSSLYGYKKNTNPLLGKRKQNGELYVFDNVVSPATTTIPSFKYMMSTYNYQSKMQWYKEQTLAQIIKESGYTSYWFSNQGKYGFWNNVIVKYAKLFDESFFCDELYTENNEIKYDEEVLTLREKFEIKDRIPKFIVYHLMGSHPDFRLRSPQNFKLFDCDDYVCNNDCYNSQVLAEYDNSIYYNDFVVNSIISCYQDSNSLVIYLSDHALDLFQTDCDYAGHAKANKESTKVGVEIPFWIYVSPKFKKNNPQMVERINNSRNKPFMTDDLIYVIMDIMGVEFKDNPNKVSEHSFLSIKYKNRIRIINGFNIDN</sequence>
<feature type="transmembrane region" description="Helical" evidence="7">
    <location>
        <begin position="130"/>
        <end position="155"/>
    </location>
</feature>
<keyword evidence="6 7" id="KW-0472">Membrane</keyword>
<evidence type="ECO:0000256" key="5">
    <source>
        <dbReference type="ARBA" id="ARBA00022989"/>
    </source>
</evidence>
<feature type="domain" description="Sulfatase N-terminal" evidence="8">
    <location>
        <begin position="221"/>
        <end position="513"/>
    </location>
</feature>
<dbReference type="InterPro" id="IPR040423">
    <property type="entry name" value="PEA_transferase"/>
</dbReference>
<feature type="transmembrane region" description="Helical" evidence="7">
    <location>
        <begin position="73"/>
        <end position="97"/>
    </location>
</feature>
<evidence type="ECO:0000259" key="8">
    <source>
        <dbReference type="Pfam" id="PF00884"/>
    </source>
</evidence>
<accession>A0A413ZR12</accession>
<keyword evidence="2" id="KW-1003">Cell membrane</keyword>
<feature type="transmembrane region" description="Helical" evidence="7">
    <location>
        <begin position="43"/>
        <end position="66"/>
    </location>
</feature>
<protein>
    <recommendedName>
        <fullName evidence="8">Sulfatase N-terminal domain-containing protein</fullName>
    </recommendedName>
</protein>
<dbReference type="GO" id="GO:0005886">
    <property type="term" value="C:plasma membrane"/>
    <property type="evidence" value="ECO:0007669"/>
    <property type="project" value="UniProtKB-SubCell"/>
</dbReference>
<gene>
    <name evidence="9" type="ORF">DW853_09745</name>
</gene>
<organism evidence="9 10">
    <name type="scientific">Bacteroides stercoris</name>
    <dbReference type="NCBI Taxonomy" id="46506"/>
    <lineage>
        <taxon>Bacteria</taxon>
        <taxon>Pseudomonadati</taxon>
        <taxon>Bacteroidota</taxon>
        <taxon>Bacteroidia</taxon>
        <taxon>Bacteroidales</taxon>
        <taxon>Bacteroidaceae</taxon>
        <taxon>Bacteroides</taxon>
    </lineage>
</organism>
<comment type="subcellular location">
    <subcellularLocation>
        <location evidence="1">Cell membrane</location>
        <topology evidence="1">Multi-pass membrane protein</topology>
    </subcellularLocation>
</comment>
<feature type="transmembrane region" description="Helical" evidence="7">
    <location>
        <begin position="21"/>
        <end position="37"/>
    </location>
</feature>
<evidence type="ECO:0000256" key="3">
    <source>
        <dbReference type="ARBA" id="ARBA00022679"/>
    </source>
</evidence>
<proteinExistence type="predicted"/>
<evidence type="ECO:0000256" key="6">
    <source>
        <dbReference type="ARBA" id="ARBA00023136"/>
    </source>
</evidence>
<dbReference type="EMBL" id="QSHQ01000016">
    <property type="protein sequence ID" value="RHC29200.1"/>
    <property type="molecule type" value="Genomic_DNA"/>
</dbReference>
<dbReference type="CDD" id="cd16017">
    <property type="entry name" value="LptA"/>
    <property type="match status" value="1"/>
</dbReference>
<dbReference type="RefSeq" id="WP_117899550.1">
    <property type="nucleotide sequence ID" value="NZ_QSHQ01000016.1"/>
</dbReference>
<dbReference type="AlphaFoldDB" id="A0A413ZR12"/>
<dbReference type="SUPFAM" id="SSF53649">
    <property type="entry name" value="Alkaline phosphatase-like"/>
    <property type="match status" value="1"/>
</dbReference>
<keyword evidence="5 7" id="KW-1133">Transmembrane helix</keyword>
<dbReference type="PANTHER" id="PTHR30443:SF2">
    <property type="entry name" value="PHOSPHOETHANOLAMINE TRANSFERASE EPTC"/>
    <property type="match status" value="1"/>
</dbReference>
<feature type="transmembrane region" description="Helical" evidence="7">
    <location>
        <begin position="162"/>
        <end position="180"/>
    </location>
</feature>
<dbReference type="GO" id="GO:0016776">
    <property type="term" value="F:phosphotransferase activity, phosphate group as acceptor"/>
    <property type="evidence" value="ECO:0007669"/>
    <property type="project" value="TreeGrafter"/>
</dbReference>
<reference evidence="9 10" key="1">
    <citation type="submission" date="2018-08" db="EMBL/GenBank/DDBJ databases">
        <title>A genome reference for cultivated species of the human gut microbiota.</title>
        <authorList>
            <person name="Zou Y."/>
            <person name="Xue W."/>
            <person name="Luo G."/>
        </authorList>
    </citation>
    <scope>NUCLEOTIDE SEQUENCE [LARGE SCALE GENOMIC DNA]</scope>
    <source>
        <strain evidence="9 10">AM36-9BH</strain>
    </source>
</reference>
<keyword evidence="3" id="KW-0808">Transferase</keyword>
<dbReference type="Pfam" id="PF00884">
    <property type="entry name" value="Sulfatase"/>
    <property type="match status" value="1"/>
</dbReference>